<dbReference type="OrthoDB" id="1930353at2759"/>
<dbReference type="Proteomes" id="UP000825935">
    <property type="component" value="Chromosome 3"/>
</dbReference>
<evidence type="ECO:0000259" key="2">
    <source>
        <dbReference type="Pfam" id="PF24649"/>
    </source>
</evidence>
<dbReference type="PANTHER" id="PTHR35410">
    <property type="entry name" value="EXPRESSED PROTEIN"/>
    <property type="match status" value="1"/>
</dbReference>
<feature type="transmembrane region" description="Helical" evidence="1">
    <location>
        <begin position="48"/>
        <end position="69"/>
    </location>
</feature>
<protein>
    <recommendedName>
        <fullName evidence="2">DUF7642 domain-containing protein</fullName>
    </recommendedName>
</protein>
<sequence length="281" mass="32210">MEAHLFPRHQLLQDDDEGDEEEGGAKILYRASFKERENALVRYETVQWVLLSLVLLLAWGAGLIMLLYLPFRRYAVRRDVQSRKLYVTTNAIVYKVEKPIFLPCMGVNRREKHILLSLVTDVAIEQGCLQSLYGVHSIKIENASRRKPPPGDDLQIIGVDNPRYLRKVVLMALANLRREQGSSRENNGLKFMDNDQANIEQIPHSPERLPSRNWSWHQGTGLSSWQMAYSANETPRESPFVVAGDIIIKKLDDISKLITRIGFLIEQPQVKPLDVEPSERV</sequence>
<comment type="caution">
    <text evidence="3">The sequence shown here is derived from an EMBL/GenBank/DDBJ whole genome shotgun (WGS) entry which is preliminary data.</text>
</comment>
<keyword evidence="1" id="KW-0472">Membrane</keyword>
<keyword evidence="1" id="KW-1133">Transmembrane helix</keyword>
<accession>A0A8T2V197</accession>
<evidence type="ECO:0000313" key="4">
    <source>
        <dbReference type="Proteomes" id="UP000825935"/>
    </source>
</evidence>
<reference evidence="3" key="1">
    <citation type="submission" date="2021-08" db="EMBL/GenBank/DDBJ databases">
        <title>WGS assembly of Ceratopteris richardii.</title>
        <authorList>
            <person name="Marchant D.B."/>
            <person name="Chen G."/>
            <person name="Jenkins J."/>
            <person name="Shu S."/>
            <person name="Leebens-Mack J."/>
            <person name="Grimwood J."/>
            <person name="Schmutz J."/>
            <person name="Soltis P."/>
            <person name="Soltis D."/>
            <person name="Chen Z.-H."/>
        </authorList>
    </citation>
    <scope>NUCLEOTIDE SEQUENCE</scope>
    <source>
        <strain evidence="3">Whitten #5841</strain>
        <tissue evidence="3">Leaf</tissue>
    </source>
</reference>
<proteinExistence type="predicted"/>
<dbReference type="PANTHER" id="PTHR35410:SF1">
    <property type="entry name" value="EXPRESSED PROTEIN"/>
    <property type="match status" value="1"/>
</dbReference>
<dbReference type="AlphaFoldDB" id="A0A8T2V197"/>
<feature type="domain" description="DUF7642" evidence="2">
    <location>
        <begin position="78"/>
        <end position="177"/>
    </location>
</feature>
<gene>
    <name evidence="3" type="ORF">KP509_03G077300</name>
</gene>
<organism evidence="3 4">
    <name type="scientific">Ceratopteris richardii</name>
    <name type="common">Triangle waterfern</name>
    <dbReference type="NCBI Taxonomy" id="49495"/>
    <lineage>
        <taxon>Eukaryota</taxon>
        <taxon>Viridiplantae</taxon>
        <taxon>Streptophyta</taxon>
        <taxon>Embryophyta</taxon>
        <taxon>Tracheophyta</taxon>
        <taxon>Polypodiopsida</taxon>
        <taxon>Polypodiidae</taxon>
        <taxon>Polypodiales</taxon>
        <taxon>Pteridineae</taxon>
        <taxon>Pteridaceae</taxon>
        <taxon>Parkerioideae</taxon>
        <taxon>Ceratopteris</taxon>
    </lineage>
</organism>
<dbReference type="Pfam" id="PF24649">
    <property type="entry name" value="DUF7642"/>
    <property type="match status" value="1"/>
</dbReference>
<dbReference type="EMBL" id="CM035408">
    <property type="protein sequence ID" value="KAH7442217.1"/>
    <property type="molecule type" value="Genomic_DNA"/>
</dbReference>
<evidence type="ECO:0000313" key="3">
    <source>
        <dbReference type="EMBL" id="KAH7442217.1"/>
    </source>
</evidence>
<name>A0A8T2V197_CERRI</name>
<dbReference type="InterPro" id="IPR056059">
    <property type="entry name" value="DUF7642"/>
</dbReference>
<evidence type="ECO:0000256" key="1">
    <source>
        <dbReference type="SAM" id="Phobius"/>
    </source>
</evidence>
<keyword evidence="4" id="KW-1185">Reference proteome</keyword>
<keyword evidence="1" id="KW-0812">Transmembrane</keyword>
<dbReference type="OMA" id="WGAGLIM"/>